<dbReference type="EMBL" id="CM039436">
    <property type="protein sequence ID" value="KAI4313523.1"/>
    <property type="molecule type" value="Genomic_DNA"/>
</dbReference>
<protein>
    <submittedName>
        <fullName evidence="1">Uncharacterized protein</fullName>
    </submittedName>
</protein>
<keyword evidence="2" id="KW-1185">Reference proteome</keyword>
<evidence type="ECO:0000313" key="2">
    <source>
        <dbReference type="Proteomes" id="UP000828941"/>
    </source>
</evidence>
<accession>A0ACB9LR51</accession>
<proteinExistence type="predicted"/>
<gene>
    <name evidence="1" type="ORF">L6164_026497</name>
</gene>
<organism evidence="1 2">
    <name type="scientific">Bauhinia variegata</name>
    <name type="common">Purple orchid tree</name>
    <name type="synonym">Phanera variegata</name>
    <dbReference type="NCBI Taxonomy" id="167791"/>
    <lineage>
        <taxon>Eukaryota</taxon>
        <taxon>Viridiplantae</taxon>
        <taxon>Streptophyta</taxon>
        <taxon>Embryophyta</taxon>
        <taxon>Tracheophyta</taxon>
        <taxon>Spermatophyta</taxon>
        <taxon>Magnoliopsida</taxon>
        <taxon>eudicotyledons</taxon>
        <taxon>Gunneridae</taxon>
        <taxon>Pentapetalae</taxon>
        <taxon>rosids</taxon>
        <taxon>fabids</taxon>
        <taxon>Fabales</taxon>
        <taxon>Fabaceae</taxon>
        <taxon>Cercidoideae</taxon>
        <taxon>Cercideae</taxon>
        <taxon>Bauhiniinae</taxon>
        <taxon>Bauhinia</taxon>
    </lineage>
</organism>
<name>A0ACB9LR51_BAUVA</name>
<evidence type="ECO:0000313" key="1">
    <source>
        <dbReference type="EMBL" id="KAI4313523.1"/>
    </source>
</evidence>
<comment type="caution">
    <text evidence="1">The sequence shown here is derived from an EMBL/GenBank/DDBJ whole genome shotgun (WGS) entry which is preliminary data.</text>
</comment>
<reference evidence="1 2" key="1">
    <citation type="journal article" date="2022" name="DNA Res.">
        <title>Chromosomal-level genome assembly of the orchid tree Bauhinia variegata (Leguminosae; Cercidoideae) supports the allotetraploid origin hypothesis of Bauhinia.</title>
        <authorList>
            <person name="Zhong Y."/>
            <person name="Chen Y."/>
            <person name="Zheng D."/>
            <person name="Pang J."/>
            <person name="Liu Y."/>
            <person name="Luo S."/>
            <person name="Meng S."/>
            <person name="Qian L."/>
            <person name="Wei D."/>
            <person name="Dai S."/>
            <person name="Zhou R."/>
        </authorList>
    </citation>
    <scope>NUCLEOTIDE SEQUENCE [LARGE SCALE GENOMIC DNA]</scope>
    <source>
        <strain evidence="1">BV-YZ2020</strain>
    </source>
</reference>
<dbReference type="Proteomes" id="UP000828941">
    <property type="component" value="Chromosome 11"/>
</dbReference>
<sequence length="263" mass="29680">MSVTLLGGFYAVFVEKVLRFQPDVKKLYLLIIGKDLFRALRDELGDHFGSFISEKVIAVAGDVSLENLGIKDVDLRKDMLEEIDIVLHSAASTKFDERFDVAMSTNTIGTSNVVNFAKNCTKFEIFIHVSTAYVCGESEGLIPEEPFQMGKTLNGFSKLDIDFEKKLVEKKLKELQTHNSNEETITSVMRSLGLERTIDSFATAYCKRKLSRFPGDIKGVKITSNRGTMVKFEITYHVSKVLDGLRLLRLVLRGVRMITEELH</sequence>